<accession>A0A0E9R5V6</accession>
<dbReference type="EMBL" id="GBXM01084415">
    <property type="protein sequence ID" value="JAH24162.1"/>
    <property type="molecule type" value="Transcribed_RNA"/>
</dbReference>
<protein>
    <submittedName>
        <fullName evidence="1">Uncharacterized protein</fullName>
    </submittedName>
</protein>
<sequence length="33" mass="3621">MTNRMSGSHVKNFHPKGMGVLSLIYGTRLDVSS</sequence>
<name>A0A0E9R5V6_ANGAN</name>
<organism evidence="1">
    <name type="scientific">Anguilla anguilla</name>
    <name type="common">European freshwater eel</name>
    <name type="synonym">Muraena anguilla</name>
    <dbReference type="NCBI Taxonomy" id="7936"/>
    <lineage>
        <taxon>Eukaryota</taxon>
        <taxon>Metazoa</taxon>
        <taxon>Chordata</taxon>
        <taxon>Craniata</taxon>
        <taxon>Vertebrata</taxon>
        <taxon>Euteleostomi</taxon>
        <taxon>Actinopterygii</taxon>
        <taxon>Neopterygii</taxon>
        <taxon>Teleostei</taxon>
        <taxon>Anguilliformes</taxon>
        <taxon>Anguillidae</taxon>
        <taxon>Anguilla</taxon>
    </lineage>
</organism>
<proteinExistence type="predicted"/>
<reference evidence="1" key="2">
    <citation type="journal article" date="2015" name="Fish Shellfish Immunol.">
        <title>Early steps in the European eel (Anguilla anguilla)-Vibrio vulnificus interaction in the gills: Role of the RtxA13 toxin.</title>
        <authorList>
            <person name="Callol A."/>
            <person name="Pajuelo D."/>
            <person name="Ebbesson L."/>
            <person name="Teles M."/>
            <person name="MacKenzie S."/>
            <person name="Amaro C."/>
        </authorList>
    </citation>
    <scope>NUCLEOTIDE SEQUENCE</scope>
</reference>
<dbReference type="AlphaFoldDB" id="A0A0E9R5V6"/>
<evidence type="ECO:0000313" key="1">
    <source>
        <dbReference type="EMBL" id="JAH24162.1"/>
    </source>
</evidence>
<reference evidence="1" key="1">
    <citation type="submission" date="2014-11" db="EMBL/GenBank/DDBJ databases">
        <authorList>
            <person name="Amaro Gonzalez C."/>
        </authorList>
    </citation>
    <scope>NUCLEOTIDE SEQUENCE</scope>
</reference>